<comment type="similarity">
    <text evidence="2 8">Belongs to the peptidase A1 family.</text>
</comment>
<feature type="domain" description="Peptidase A1" evidence="9">
    <location>
        <begin position="409"/>
        <end position="1052"/>
    </location>
</feature>
<dbReference type="PRINTS" id="PR00792">
    <property type="entry name" value="PEPSIN"/>
</dbReference>
<dbReference type="GO" id="GO:0006508">
    <property type="term" value="P:proteolysis"/>
    <property type="evidence" value="ECO:0007669"/>
    <property type="project" value="UniProtKB-KW"/>
</dbReference>
<feature type="non-terminal residue" evidence="10">
    <location>
        <position position="1"/>
    </location>
</feature>
<organism evidence="10 11">
    <name type="scientific">Cervus hanglu yarkandensis</name>
    <name type="common">Yarkand deer</name>
    <dbReference type="NCBI Taxonomy" id="84702"/>
    <lineage>
        <taxon>Eukaryota</taxon>
        <taxon>Metazoa</taxon>
        <taxon>Chordata</taxon>
        <taxon>Craniata</taxon>
        <taxon>Vertebrata</taxon>
        <taxon>Euteleostomi</taxon>
        <taxon>Mammalia</taxon>
        <taxon>Eutheria</taxon>
        <taxon>Laurasiatheria</taxon>
        <taxon>Artiodactyla</taxon>
        <taxon>Ruminantia</taxon>
        <taxon>Pecora</taxon>
        <taxon>Cervidae</taxon>
        <taxon>Cervinae</taxon>
        <taxon>Cervus</taxon>
    </lineage>
</organism>
<evidence type="ECO:0000256" key="3">
    <source>
        <dbReference type="ARBA" id="ARBA00022525"/>
    </source>
</evidence>
<dbReference type="Pfam" id="PF07966">
    <property type="entry name" value="A1_Propeptide"/>
    <property type="match status" value="1"/>
</dbReference>
<sequence length="1055" mass="117080">IPLTKMRTMRNTLSEKNMLNNFVKEHAYRRCQISSRGSNITIHPLRNIMELVYVGNITIGTPPQEFQVIFDTGLSDLWVPSLFCTSPTCSTQVRFRHLEYSTFRPKQKTFSIAYGSRSMKAFLVYDTIRHYISCFVVNTLPSIIFTINGINYPVPARAYILKFSIAPSLFSASVDGDLIRVLMGGEAKLSDSAVATVLQRSPPLFSLHMQGKRQCGDVWRVDHCYYQGELTCLPLIQVGNWHVHMDHISMKGQVIACSGSCETLVDTRTSLILGPRRLVNNIQKLISATPRGSEHCISCFTVNNLPSIILTINGINYPVPAQAYILKMLYVGNITIGTPPQEFRVVFDKGSSDLWVPSMFCSSQFCSSQVLFRHRESSTFCPTYRKFSLKYSVGRMRGVVVYDTVRTVYAGNITIGTPPQEFQVVFDTGSSDLWVHSVFCTSRLCSSHVLFRHHESSTFRSTQRRFRIRYSSGWMKGVVVHDTVRIGDLVSTDQPFGLSMEHSGFEGMPFDGVLGLSYPNISFIGGIPIFDNLKNQGAISEPVFAFYLSKSKPEGSVVMFGGVDKSYYQGTLNWVPLIQVGKWRVRMDRISMNSRVIACNDGCEATVDTGTSLILGPGRLVDNILRLFGTTKHYVSCSVVNTLPSIDFTINGINYPLPAQAYTIKMEYFPDSVKVQLLLIDKYLAIGTVGPKAGSALTHSLLFPVDVLCGYITIGTPPQELQVIFDTGLSDLVKGSVVMFVGVDHRYYKGELNWLPLTQVGDWRVHTDCISMKRQVIACSGGCKALVDTGTSLILDPRRLINNIQKLIGATPWGFEIGDLVSTDQPFILSVNNSGFEGMPFDGVLGLNYPNLSLTGCIPIFDNLKNQGAISEPVFAFYLSKGKPEGSVVMFGGVDKSYYQGALNWVPLIQADDWHIHMDRISINSRVIACNNGCEAFVDTGTTLILGPGRLVDNILRLFGATEVNGHAPVSLPHYVSCSVVNTLPSIDFTINGINYPLPAQAYTMKDSSGDCYIGFRENQVNTSTETWILGDVFLRQYFSVFDRGNDRIGLAQAV</sequence>
<comment type="subcellular location">
    <subcellularLocation>
        <location evidence="1">Secreted</location>
        <location evidence="1">Extracellular space</location>
    </subcellularLocation>
</comment>
<comment type="caution">
    <text evidence="10">The sequence shown here is derived from an EMBL/GenBank/DDBJ whole genome shotgun (WGS) entry which is preliminary data.</text>
</comment>
<dbReference type="Gene3D" id="6.10.140.60">
    <property type="match status" value="1"/>
</dbReference>
<keyword evidence="8" id="KW-0645">Protease</keyword>
<dbReference type="GO" id="GO:0005576">
    <property type="term" value="C:extracellular region"/>
    <property type="evidence" value="ECO:0007669"/>
    <property type="project" value="UniProtKB-SubCell"/>
</dbReference>
<dbReference type="PROSITE" id="PS51767">
    <property type="entry name" value="PEPTIDASE_A1"/>
    <property type="match status" value="2"/>
</dbReference>
<feature type="disulfide bond" evidence="7">
    <location>
        <begin position="440"/>
        <end position="445"/>
    </location>
</feature>
<dbReference type="Proteomes" id="UP000631465">
    <property type="component" value="Unassembled WGS sequence"/>
</dbReference>
<keyword evidence="3" id="KW-0964">Secreted</keyword>
<evidence type="ECO:0000313" key="11">
    <source>
        <dbReference type="Proteomes" id="UP000631465"/>
    </source>
</evidence>
<dbReference type="InterPro" id="IPR012848">
    <property type="entry name" value="Aspartic_peptidase_N"/>
</dbReference>
<evidence type="ECO:0000256" key="1">
    <source>
        <dbReference type="ARBA" id="ARBA00004239"/>
    </source>
</evidence>
<dbReference type="SUPFAM" id="SSF50630">
    <property type="entry name" value="Acid proteases"/>
    <property type="match status" value="6"/>
</dbReference>
<dbReference type="EMBL" id="WMHW01000045">
    <property type="protein sequence ID" value="KAF4008067.1"/>
    <property type="molecule type" value="Genomic_DNA"/>
</dbReference>
<evidence type="ECO:0000256" key="8">
    <source>
        <dbReference type="RuleBase" id="RU000454"/>
    </source>
</evidence>
<dbReference type="InterPro" id="IPR001461">
    <property type="entry name" value="Aspartic_peptidase_A1"/>
</dbReference>
<keyword evidence="4" id="KW-0732">Signal</keyword>
<dbReference type="Pfam" id="PF00026">
    <property type="entry name" value="Asp"/>
    <property type="match status" value="7"/>
</dbReference>
<dbReference type="GO" id="GO:0004190">
    <property type="term" value="F:aspartic-type endopeptidase activity"/>
    <property type="evidence" value="ECO:0007669"/>
    <property type="project" value="UniProtKB-KW"/>
</dbReference>
<dbReference type="InterPro" id="IPR033121">
    <property type="entry name" value="PEPTIDASE_A1"/>
</dbReference>
<keyword evidence="11" id="KW-1185">Reference proteome</keyword>
<name>A0A833SQ69_9CERV</name>
<evidence type="ECO:0000256" key="5">
    <source>
        <dbReference type="ARBA" id="ARBA00023157"/>
    </source>
</evidence>
<dbReference type="PROSITE" id="PS00141">
    <property type="entry name" value="ASP_PROTEASE"/>
    <property type="match status" value="2"/>
</dbReference>
<proteinExistence type="inferred from homology"/>
<feature type="disulfide bond" evidence="7">
    <location>
        <begin position="599"/>
        <end position="603"/>
    </location>
</feature>
<feature type="active site" evidence="6">
    <location>
        <position position="427"/>
    </location>
</feature>
<keyword evidence="8" id="KW-0064">Aspartyl protease</keyword>
<accession>A0A833SQ69</accession>
<evidence type="ECO:0000313" key="10">
    <source>
        <dbReference type="EMBL" id="KAF4008067.1"/>
    </source>
</evidence>
<keyword evidence="8" id="KW-0378">Hydrolase</keyword>
<gene>
    <name evidence="10" type="ORF">G4228_019663</name>
</gene>
<evidence type="ECO:0000256" key="4">
    <source>
        <dbReference type="ARBA" id="ARBA00022729"/>
    </source>
</evidence>
<keyword evidence="5 7" id="KW-1015">Disulfide bond</keyword>
<evidence type="ECO:0000256" key="7">
    <source>
        <dbReference type="PIRSR" id="PIRSR601461-2"/>
    </source>
</evidence>
<evidence type="ECO:0000256" key="2">
    <source>
        <dbReference type="ARBA" id="ARBA00007447"/>
    </source>
</evidence>
<dbReference type="PANTHER" id="PTHR47966:SF49">
    <property type="entry name" value="PEPSIN A-5"/>
    <property type="match status" value="1"/>
</dbReference>
<dbReference type="InterPro" id="IPR001969">
    <property type="entry name" value="Aspartic_peptidase_AS"/>
</dbReference>
<dbReference type="Gene3D" id="2.40.70.10">
    <property type="entry name" value="Acid Proteases"/>
    <property type="match status" value="7"/>
</dbReference>
<reference evidence="10 11" key="1">
    <citation type="submission" date="2019-10" db="EMBL/GenBank/DDBJ databases">
        <title>Chromosome-level genome assembly of Tarim red deer.</title>
        <authorList>
            <person name="Ba H."/>
        </authorList>
    </citation>
    <scope>NUCLEOTIDE SEQUENCE [LARGE SCALE GENOMIC DNA]</scope>
    <source>
        <strain evidence="10">CEY-2017</strain>
        <tissue evidence="10">Blood</tissue>
    </source>
</reference>
<dbReference type="InterPro" id="IPR021109">
    <property type="entry name" value="Peptidase_aspartic_dom_sf"/>
</dbReference>
<dbReference type="PANTHER" id="PTHR47966">
    <property type="entry name" value="BETA-SITE APP-CLEAVING ENZYME, ISOFORM A-RELATED"/>
    <property type="match status" value="1"/>
</dbReference>
<evidence type="ECO:0000256" key="6">
    <source>
        <dbReference type="PIRSR" id="PIRSR601461-1"/>
    </source>
</evidence>
<dbReference type="FunFam" id="2.40.70.10:FF:000004">
    <property type="entry name" value="Pepsin A"/>
    <property type="match status" value="1"/>
</dbReference>
<dbReference type="CDD" id="cd05470">
    <property type="entry name" value="pepsin_retropepsin_like"/>
    <property type="match status" value="1"/>
</dbReference>
<feature type="domain" description="Peptidase A1" evidence="9">
    <location>
        <begin position="53"/>
        <end position="379"/>
    </location>
</feature>
<dbReference type="AlphaFoldDB" id="A0A833SQ69"/>
<protein>
    <recommendedName>
        <fullName evidence="9">Peptidase A1 domain-containing protein</fullName>
    </recommendedName>
</protein>
<evidence type="ECO:0000259" key="9">
    <source>
        <dbReference type="PROSITE" id="PS51767"/>
    </source>
</evidence>
<feature type="active site" evidence="6">
    <location>
        <position position="608"/>
    </location>
</feature>
<dbReference type="FunFam" id="2.40.70.10:FF:000006">
    <property type="entry name" value="Cathepsin E"/>
    <property type="match status" value="1"/>
</dbReference>